<dbReference type="InterPro" id="IPR048495">
    <property type="entry name" value="LinB-like_C"/>
</dbReference>
<keyword evidence="3" id="KW-1185">Reference proteome</keyword>
<comment type="caution">
    <text evidence="2">The sequence shown here is derived from an EMBL/GenBank/DDBJ whole genome shotgun (WGS) entry which is preliminary data.</text>
</comment>
<proteinExistence type="predicted"/>
<dbReference type="Proteomes" id="UP001564626">
    <property type="component" value="Unassembled WGS sequence"/>
</dbReference>
<organism evidence="2 3">
    <name type="scientific">Saccharopolyspora cebuensis</name>
    <dbReference type="NCBI Taxonomy" id="418759"/>
    <lineage>
        <taxon>Bacteria</taxon>
        <taxon>Bacillati</taxon>
        <taxon>Actinomycetota</taxon>
        <taxon>Actinomycetes</taxon>
        <taxon>Pseudonocardiales</taxon>
        <taxon>Pseudonocardiaceae</taxon>
        <taxon>Saccharopolyspora</taxon>
    </lineage>
</organism>
<protein>
    <submittedName>
        <fullName evidence="2">Nucleotidyltransferase domain-containing protein</fullName>
    </submittedName>
</protein>
<dbReference type="Gene3D" id="3.30.460.10">
    <property type="entry name" value="Beta Polymerase, domain 2"/>
    <property type="match status" value="1"/>
</dbReference>
<gene>
    <name evidence="2" type="ORF">AB8O55_24510</name>
</gene>
<dbReference type="InterPro" id="IPR043519">
    <property type="entry name" value="NT_sf"/>
</dbReference>
<name>A0ABV4CNA2_9PSEU</name>
<dbReference type="EMBL" id="JBGEHV010000060">
    <property type="protein sequence ID" value="MEY8042580.1"/>
    <property type="molecule type" value="Genomic_DNA"/>
</dbReference>
<reference evidence="2 3" key="1">
    <citation type="submission" date="2024-08" db="EMBL/GenBank/DDBJ databases">
        <title>Genome mining of Saccharopolyspora cebuensis PGLac3 from Nigerian medicinal plant.</title>
        <authorList>
            <person name="Ezeobiora C.E."/>
            <person name="Igbokwe N.H."/>
            <person name="Amin D.H."/>
            <person name="Mendie U.E."/>
        </authorList>
    </citation>
    <scope>NUCLEOTIDE SEQUENCE [LARGE SCALE GENOMIC DNA]</scope>
    <source>
        <strain evidence="2 3">PGLac3</strain>
    </source>
</reference>
<feature type="domain" description="Lincosamide nucleotidyltransferase-like C-terminal" evidence="1">
    <location>
        <begin position="153"/>
        <end position="265"/>
    </location>
</feature>
<accession>A0ABV4CNA2</accession>
<evidence type="ECO:0000313" key="2">
    <source>
        <dbReference type="EMBL" id="MEY8042580.1"/>
    </source>
</evidence>
<evidence type="ECO:0000313" key="3">
    <source>
        <dbReference type="Proteomes" id="UP001564626"/>
    </source>
</evidence>
<dbReference type="Pfam" id="PF21418">
    <property type="entry name" value="LinB-like_C"/>
    <property type="match status" value="1"/>
</dbReference>
<dbReference type="RefSeq" id="WP_345359823.1">
    <property type="nucleotide sequence ID" value="NZ_BAABII010000004.1"/>
</dbReference>
<sequence length="271" mass="29776">MNRAPALAARIDRLAEVAAAEPRLDGVVLYGSWTLGEADEHSDVEAYVFVRDEHAADFDGDAFLARVAPLALACTNSFGVRAVVFDDLMRGEFHFGPAGPGIAAMAGWRGLVHFPEPERAVLLDRSGRLTEQVARLAEFVPPEPGSTARQRVDELTNWTLLLAHLLDRGETARAHAALTTLVAPHQLQLCRLLRGSTRHWLTPSRALEADLPAADQVRYTTTTAAAEPDAIRAAARESWRWSRELAGEAEQRWGVAVPHELHARITHRLDP</sequence>
<dbReference type="Gene3D" id="1.20.120.330">
    <property type="entry name" value="Nucleotidyltransferases domain 2"/>
    <property type="match status" value="1"/>
</dbReference>
<dbReference type="SUPFAM" id="SSF81301">
    <property type="entry name" value="Nucleotidyltransferase"/>
    <property type="match status" value="1"/>
</dbReference>
<evidence type="ECO:0000259" key="1">
    <source>
        <dbReference type="Pfam" id="PF21418"/>
    </source>
</evidence>